<proteinExistence type="predicted"/>
<reference evidence="1" key="2">
    <citation type="journal article" date="2015" name="Data Brief">
        <title>Shoot transcriptome of the giant reed, Arundo donax.</title>
        <authorList>
            <person name="Barrero R.A."/>
            <person name="Guerrero F.D."/>
            <person name="Moolhuijzen P."/>
            <person name="Goolsby J.A."/>
            <person name="Tidwell J."/>
            <person name="Bellgard S.E."/>
            <person name="Bellgard M.I."/>
        </authorList>
    </citation>
    <scope>NUCLEOTIDE SEQUENCE</scope>
    <source>
        <tissue evidence="1">Shoot tissue taken approximately 20 cm above the soil surface</tissue>
    </source>
</reference>
<name>A0A0A8ZV40_ARUDO</name>
<dbReference type="AlphaFoldDB" id="A0A0A8ZV40"/>
<protein>
    <submittedName>
        <fullName evidence="1">OPR4</fullName>
    </submittedName>
</protein>
<dbReference type="EMBL" id="GBRH01256332">
    <property type="protein sequence ID" value="JAD41563.1"/>
    <property type="molecule type" value="Transcribed_RNA"/>
</dbReference>
<sequence length="36" mass="3965">MALRAALRNSSTTVGISAVDSRRGWENSSTWPSWLT</sequence>
<evidence type="ECO:0000313" key="1">
    <source>
        <dbReference type="EMBL" id="JAD41563.1"/>
    </source>
</evidence>
<reference evidence="1" key="1">
    <citation type="submission" date="2014-09" db="EMBL/GenBank/DDBJ databases">
        <authorList>
            <person name="Magalhaes I.L.F."/>
            <person name="Oliveira U."/>
            <person name="Santos F.R."/>
            <person name="Vidigal T.H.D.A."/>
            <person name="Brescovit A.D."/>
            <person name="Santos A.J."/>
        </authorList>
    </citation>
    <scope>NUCLEOTIDE SEQUENCE</scope>
    <source>
        <tissue evidence="1">Shoot tissue taken approximately 20 cm above the soil surface</tissue>
    </source>
</reference>
<accession>A0A0A8ZV40</accession>
<organism evidence="1">
    <name type="scientific">Arundo donax</name>
    <name type="common">Giant reed</name>
    <name type="synonym">Donax arundinaceus</name>
    <dbReference type="NCBI Taxonomy" id="35708"/>
    <lineage>
        <taxon>Eukaryota</taxon>
        <taxon>Viridiplantae</taxon>
        <taxon>Streptophyta</taxon>
        <taxon>Embryophyta</taxon>
        <taxon>Tracheophyta</taxon>
        <taxon>Spermatophyta</taxon>
        <taxon>Magnoliopsida</taxon>
        <taxon>Liliopsida</taxon>
        <taxon>Poales</taxon>
        <taxon>Poaceae</taxon>
        <taxon>PACMAD clade</taxon>
        <taxon>Arundinoideae</taxon>
        <taxon>Arundineae</taxon>
        <taxon>Arundo</taxon>
    </lineage>
</organism>